<dbReference type="EMBL" id="LAZR01005978">
    <property type="protein sequence ID" value="KKM95658.1"/>
    <property type="molecule type" value="Genomic_DNA"/>
</dbReference>
<reference evidence="1" key="1">
    <citation type="journal article" date="2015" name="Nature">
        <title>Complex archaea that bridge the gap between prokaryotes and eukaryotes.</title>
        <authorList>
            <person name="Spang A."/>
            <person name="Saw J.H."/>
            <person name="Jorgensen S.L."/>
            <person name="Zaremba-Niedzwiedzka K."/>
            <person name="Martijn J."/>
            <person name="Lind A.E."/>
            <person name="van Eijk R."/>
            <person name="Schleper C."/>
            <person name="Guy L."/>
            <person name="Ettema T.J."/>
        </authorList>
    </citation>
    <scope>NUCLEOTIDE SEQUENCE</scope>
</reference>
<comment type="caution">
    <text evidence="1">The sequence shown here is derived from an EMBL/GenBank/DDBJ whole genome shotgun (WGS) entry which is preliminary data.</text>
</comment>
<sequence length="164" mass="18298">MDKEGMQELMDPRQSINGMLDQVVSLVRKIVDPLRDLNEEQRYSVAMLVILIQAVTLANRPSSKISTDVLDRFKDQLDNICPSLGSVAISGDPCYEASVAYAAAKQRCKDETTPEGKCFEAQKYEGILTKCLVSKLECTKREIGVLLARQTPVSTESWIIANHY</sequence>
<gene>
    <name evidence="1" type="ORF">LCGC14_1186000</name>
</gene>
<organism evidence="1">
    <name type="scientific">marine sediment metagenome</name>
    <dbReference type="NCBI Taxonomy" id="412755"/>
    <lineage>
        <taxon>unclassified sequences</taxon>
        <taxon>metagenomes</taxon>
        <taxon>ecological metagenomes</taxon>
    </lineage>
</organism>
<proteinExistence type="predicted"/>
<name>A0A0F9LQK3_9ZZZZ</name>
<protein>
    <submittedName>
        <fullName evidence="1">Uncharacterized protein</fullName>
    </submittedName>
</protein>
<evidence type="ECO:0000313" key="1">
    <source>
        <dbReference type="EMBL" id="KKM95658.1"/>
    </source>
</evidence>
<accession>A0A0F9LQK3</accession>
<dbReference type="AlphaFoldDB" id="A0A0F9LQK3"/>